<evidence type="ECO:0000256" key="1">
    <source>
        <dbReference type="ARBA" id="ARBA00022801"/>
    </source>
</evidence>
<dbReference type="Gene3D" id="3.40.50.1820">
    <property type="entry name" value="alpha/beta hydrolase"/>
    <property type="match status" value="1"/>
</dbReference>
<evidence type="ECO:0000259" key="3">
    <source>
        <dbReference type="Pfam" id="PF00326"/>
    </source>
</evidence>
<dbReference type="PANTHER" id="PTHR42776:SF27">
    <property type="entry name" value="DIPEPTIDYL PEPTIDASE FAMILY MEMBER 6"/>
    <property type="match status" value="1"/>
</dbReference>
<feature type="chain" id="PRO_5045777099" evidence="2">
    <location>
        <begin position="36"/>
        <end position="662"/>
    </location>
</feature>
<dbReference type="PANTHER" id="PTHR42776">
    <property type="entry name" value="SERINE PEPTIDASE S9 FAMILY MEMBER"/>
    <property type="match status" value="1"/>
</dbReference>
<keyword evidence="2" id="KW-0732">Signal</keyword>
<reference evidence="4 5" key="1">
    <citation type="journal article" date="2021" name="Int. J. Syst. Evol. Microbiol.">
        <title>Novosphingobium decolorationis sp. nov., an aniline blue-decolourizing bacterium isolated from East Pacific sediment.</title>
        <authorList>
            <person name="Chen X."/>
            <person name="Dong B."/>
            <person name="Chen T."/>
            <person name="Ren N."/>
            <person name="Wang J."/>
            <person name="Xu Y."/>
            <person name="Yang J."/>
            <person name="Zhu S."/>
            <person name="Chen J."/>
        </authorList>
    </citation>
    <scope>NUCLEOTIDE SEQUENCE [LARGE SCALE GENOMIC DNA]</scope>
    <source>
        <strain evidence="4 5">502str22</strain>
    </source>
</reference>
<dbReference type="InterPro" id="IPR001375">
    <property type="entry name" value="Peptidase_S9_cat"/>
</dbReference>
<feature type="domain" description="Peptidase S9 prolyl oligopeptidase catalytic" evidence="3">
    <location>
        <begin position="451"/>
        <end position="658"/>
    </location>
</feature>
<evidence type="ECO:0000256" key="2">
    <source>
        <dbReference type="SAM" id="SignalP"/>
    </source>
</evidence>
<organism evidence="4 5">
    <name type="scientific">Novosphingobium decolorationis</name>
    <dbReference type="NCBI Taxonomy" id="2698673"/>
    <lineage>
        <taxon>Bacteria</taxon>
        <taxon>Pseudomonadati</taxon>
        <taxon>Pseudomonadota</taxon>
        <taxon>Alphaproteobacteria</taxon>
        <taxon>Sphingomonadales</taxon>
        <taxon>Sphingomonadaceae</taxon>
        <taxon>Novosphingobium</taxon>
    </lineage>
</organism>
<proteinExistence type="predicted"/>
<evidence type="ECO:0000313" key="5">
    <source>
        <dbReference type="Proteomes" id="UP000677126"/>
    </source>
</evidence>
<dbReference type="SUPFAM" id="SSF53474">
    <property type="entry name" value="alpha/beta-Hydrolases"/>
    <property type="match status" value="1"/>
</dbReference>
<protein>
    <submittedName>
        <fullName evidence="4">S9 family peptidase</fullName>
    </submittedName>
</protein>
<dbReference type="Pfam" id="PF00326">
    <property type="entry name" value="Peptidase_S9"/>
    <property type="match status" value="1"/>
</dbReference>
<keyword evidence="5" id="KW-1185">Reference proteome</keyword>
<accession>A0ABX8E1R7</accession>
<dbReference type="InterPro" id="IPR029058">
    <property type="entry name" value="AB_hydrolase_fold"/>
</dbReference>
<gene>
    <name evidence="4" type="ORF">HT578_04485</name>
</gene>
<dbReference type="EMBL" id="CP054856">
    <property type="protein sequence ID" value="QVM83067.1"/>
    <property type="molecule type" value="Genomic_DNA"/>
</dbReference>
<dbReference type="RefSeq" id="WP_213502334.1">
    <property type="nucleotide sequence ID" value="NZ_CP054856.1"/>
</dbReference>
<feature type="signal peptide" evidence="2">
    <location>
        <begin position="1"/>
        <end position="35"/>
    </location>
</feature>
<keyword evidence="1" id="KW-0378">Hydrolase</keyword>
<name>A0ABX8E1R7_9SPHN</name>
<evidence type="ECO:0000313" key="4">
    <source>
        <dbReference type="EMBL" id="QVM83067.1"/>
    </source>
</evidence>
<dbReference type="SUPFAM" id="SSF82171">
    <property type="entry name" value="DPP6 N-terminal domain-like"/>
    <property type="match status" value="1"/>
</dbReference>
<sequence>MPAYSRQIRCTVARFVGAGLLIAAVPTLGSASALAAAPEPPALDAYGDLPAVVDIAISPDGTRTASIRYSGGQFWLVVLDSQIQPIERVPMGTNKFRGLTWADDETILITNSATVSLGMNFTASKYEMTGTIIVPLNPDNATGLVFGNTRRVADTTRGAHGIRRVDGRTIGYYGGIELGVRGMGDPQFLHGRPTLYAVDLARNRVDLAARAASEDHRRDWLVDGQGVVAATLDINTRTGAWDIVNAQGDELARGNDPTHGAGLIAFGKDGRTIVYGLRDQEGRDRWFEVPLAGGEPVEYLPNIAIERLYTDPRNGQIMGYREAGESAKTVMFDPQLDTKLALIFKAFPGRNPRLQDWTANLDQVLVHTEGNADSGTWYWVDVPGRRAEAIGNDRPAIDTAQVGPVSAFAYTAGDGLKLDGVLSLPPGREARDLPLVVLPHGGPHASDEVGFDWWAQAFASRGYAVFQPNFRGSTGRTAELRNAGHGQWGRAMQTDISDGVQALAEKGIIDPTRACIVGASYGGYAALAGVTLQQGLYRCAASVAGVSDISLMYRTDVYESGGSRMVRNSLQEDLGDRGDFDAISPRRHAEDADAPILLVHGKDDTVVPFEQSSKMADALKDAGKPHEVVVLDEEDHWLSRAETRKAMLKAVVGFVARHNPAD</sequence>
<dbReference type="Proteomes" id="UP000677126">
    <property type="component" value="Chromosome"/>
</dbReference>